<name>A0A9X1WEB6_9VIBR</name>
<reference evidence="1" key="1">
    <citation type="submission" date="2021-11" db="EMBL/GenBank/DDBJ databases">
        <title>Vibrio ZSDE26 sp. nov. and Vibrio ZSDZ34 sp. nov., isolated from coastal seawater in Qingdao.</title>
        <authorList>
            <person name="Zhang P."/>
        </authorList>
    </citation>
    <scope>NUCLEOTIDE SEQUENCE</scope>
    <source>
        <strain evidence="1">ZSDZ34</strain>
    </source>
</reference>
<sequence length="106" mass="11955">MSKVHISTPLSNKIMDAYPKKETALLSSFLNGIKEYGPSFEYCVVEDLESELGLEIFNSSNEKIAQVYCAENAERQITGELQVHGKKDWNTARILDLNDAIIYVII</sequence>
<dbReference type="RefSeq" id="WP_244356583.1">
    <property type="nucleotide sequence ID" value="NZ_JAJNNZ010000004.1"/>
</dbReference>
<protein>
    <submittedName>
        <fullName evidence="1">Uncharacterized protein</fullName>
    </submittedName>
</protein>
<dbReference type="AlphaFoldDB" id="A0A9X1WEB6"/>
<proteinExistence type="predicted"/>
<evidence type="ECO:0000313" key="2">
    <source>
        <dbReference type="Proteomes" id="UP001139488"/>
    </source>
</evidence>
<dbReference type="Proteomes" id="UP001139488">
    <property type="component" value="Unassembled WGS sequence"/>
</dbReference>
<comment type="caution">
    <text evidence="1">The sequence shown here is derived from an EMBL/GenBank/DDBJ whole genome shotgun (WGS) entry which is preliminary data.</text>
</comment>
<keyword evidence="2" id="KW-1185">Reference proteome</keyword>
<evidence type="ECO:0000313" key="1">
    <source>
        <dbReference type="EMBL" id="MCJ2376740.1"/>
    </source>
</evidence>
<dbReference type="EMBL" id="JAJNNZ010000004">
    <property type="protein sequence ID" value="MCJ2376740.1"/>
    <property type="molecule type" value="Genomic_DNA"/>
</dbReference>
<accession>A0A9X1WEB6</accession>
<gene>
    <name evidence="1" type="ORF">LNL84_07800</name>
</gene>
<organism evidence="1 2">
    <name type="scientific">Vibrio gelatinilyticus</name>
    <dbReference type="NCBI Taxonomy" id="2893468"/>
    <lineage>
        <taxon>Bacteria</taxon>
        <taxon>Pseudomonadati</taxon>
        <taxon>Pseudomonadota</taxon>
        <taxon>Gammaproteobacteria</taxon>
        <taxon>Vibrionales</taxon>
        <taxon>Vibrionaceae</taxon>
        <taxon>Vibrio</taxon>
    </lineage>
</organism>